<dbReference type="Proteomes" id="UP000293638">
    <property type="component" value="Unassembled WGS sequence"/>
</dbReference>
<dbReference type="EMBL" id="SGXD01000009">
    <property type="protein sequence ID" value="RZS77548.1"/>
    <property type="molecule type" value="Genomic_DNA"/>
</dbReference>
<proteinExistence type="predicted"/>
<sequence>MALGWAVRSPARRHGHSRRARRDDPLRHTGEVSSVVPSDVLRAATGSDVALQVVEEPIHGSSGAATAEVVRLTETVVTHGQKRPFSVIHKTVRPLSTGRHAEMATRPDHWAYWRREPLAYAAAVLPTGPGFRAPRCFGVHHDTAYLEDVAGGREDPRRAAEGLCRWQATSRVPSVDWLAAHQLEQRIAVTHLDWTTVDADPRAVAMWEARDRLLDELAVLPRVLSHGDYSLGNLIAADDGDTVALDWGTLGAAPAGADLAHLALSSLTDPLPAYLAASLDGPSPDDVSLGYRTTLVLTGSSRLHWMLSNSVPVPAGYVDFLQEHRPPVLRPEHL</sequence>
<reference evidence="3 4" key="1">
    <citation type="submission" date="2019-02" db="EMBL/GenBank/DDBJ databases">
        <title>Genomic Encyclopedia of Type Strains, Phase IV (KMG-IV): sequencing the most valuable type-strain genomes for metagenomic binning, comparative biology and taxonomic classification.</title>
        <authorList>
            <person name="Goeker M."/>
        </authorList>
    </citation>
    <scope>NUCLEOTIDE SEQUENCE [LARGE SCALE GENOMIC DNA]</scope>
    <source>
        <strain evidence="3 4">DSM 45622</strain>
    </source>
</reference>
<protein>
    <submittedName>
        <fullName evidence="3">Phosphotransferase family enzyme</fullName>
    </submittedName>
</protein>
<dbReference type="InterPro" id="IPR011009">
    <property type="entry name" value="Kinase-like_dom_sf"/>
</dbReference>
<dbReference type="InterPro" id="IPR002575">
    <property type="entry name" value="Aminoglycoside_PTrfase"/>
</dbReference>
<dbReference type="AlphaFoldDB" id="A0A4Q7N791"/>
<evidence type="ECO:0000256" key="1">
    <source>
        <dbReference type="SAM" id="MobiDB-lite"/>
    </source>
</evidence>
<dbReference type="GO" id="GO:0016740">
    <property type="term" value="F:transferase activity"/>
    <property type="evidence" value="ECO:0007669"/>
    <property type="project" value="UniProtKB-KW"/>
</dbReference>
<name>A0A4Q7N791_9ACTN</name>
<feature type="domain" description="Aminoglycoside phosphotransferase" evidence="2">
    <location>
        <begin position="157"/>
        <end position="280"/>
    </location>
</feature>
<gene>
    <name evidence="3" type="ORF">EV189_3982</name>
</gene>
<dbReference type="Pfam" id="PF01636">
    <property type="entry name" value="APH"/>
    <property type="match status" value="1"/>
</dbReference>
<keyword evidence="4" id="KW-1185">Reference proteome</keyword>
<keyword evidence="3" id="KW-0808">Transferase</keyword>
<evidence type="ECO:0000313" key="4">
    <source>
        <dbReference type="Proteomes" id="UP000293638"/>
    </source>
</evidence>
<feature type="compositionally biased region" description="Basic residues" evidence="1">
    <location>
        <begin position="10"/>
        <end position="20"/>
    </location>
</feature>
<feature type="region of interest" description="Disordered" evidence="1">
    <location>
        <begin position="1"/>
        <end position="33"/>
    </location>
</feature>
<evidence type="ECO:0000313" key="3">
    <source>
        <dbReference type="EMBL" id="RZS77548.1"/>
    </source>
</evidence>
<organism evidence="3 4">
    <name type="scientific">Motilibacter rhizosphaerae</name>
    <dbReference type="NCBI Taxonomy" id="598652"/>
    <lineage>
        <taxon>Bacteria</taxon>
        <taxon>Bacillati</taxon>
        <taxon>Actinomycetota</taxon>
        <taxon>Actinomycetes</taxon>
        <taxon>Motilibacterales</taxon>
        <taxon>Motilibacteraceae</taxon>
        <taxon>Motilibacter</taxon>
    </lineage>
</organism>
<accession>A0A4Q7N791</accession>
<feature type="compositionally biased region" description="Basic and acidic residues" evidence="1">
    <location>
        <begin position="21"/>
        <end position="30"/>
    </location>
</feature>
<dbReference type="OrthoDB" id="3816435at2"/>
<dbReference type="SUPFAM" id="SSF56112">
    <property type="entry name" value="Protein kinase-like (PK-like)"/>
    <property type="match status" value="1"/>
</dbReference>
<dbReference type="Gene3D" id="3.90.1200.10">
    <property type="match status" value="1"/>
</dbReference>
<evidence type="ECO:0000259" key="2">
    <source>
        <dbReference type="Pfam" id="PF01636"/>
    </source>
</evidence>
<comment type="caution">
    <text evidence="3">The sequence shown here is derived from an EMBL/GenBank/DDBJ whole genome shotgun (WGS) entry which is preliminary data.</text>
</comment>